<dbReference type="OrthoDB" id="7745352at2"/>
<dbReference type="AlphaFoldDB" id="A0A239EJS6"/>
<dbReference type="RefSeq" id="WP_089277745.1">
    <property type="nucleotide sequence ID" value="NZ_FZON01000015.1"/>
</dbReference>
<dbReference type="Proteomes" id="UP000198440">
    <property type="component" value="Unassembled WGS sequence"/>
</dbReference>
<reference evidence="1 2" key="1">
    <citation type="submission" date="2017-06" db="EMBL/GenBank/DDBJ databases">
        <authorList>
            <person name="Kim H.J."/>
            <person name="Triplett B.A."/>
        </authorList>
    </citation>
    <scope>NUCLEOTIDE SEQUENCE [LARGE SCALE GENOMIC DNA]</scope>
    <source>
        <strain evidence="1 2">DSM 11445</strain>
    </source>
</reference>
<protein>
    <submittedName>
        <fullName evidence="1">Uncharacterized protein</fullName>
    </submittedName>
</protein>
<organism evidence="1 2">
    <name type="scientific">Antarctobacter heliothermus</name>
    <dbReference type="NCBI Taxonomy" id="74033"/>
    <lineage>
        <taxon>Bacteria</taxon>
        <taxon>Pseudomonadati</taxon>
        <taxon>Pseudomonadota</taxon>
        <taxon>Alphaproteobacteria</taxon>
        <taxon>Rhodobacterales</taxon>
        <taxon>Roseobacteraceae</taxon>
        <taxon>Antarctobacter</taxon>
    </lineage>
</organism>
<dbReference type="EMBL" id="FZON01000015">
    <property type="protein sequence ID" value="SNS45020.1"/>
    <property type="molecule type" value="Genomic_DNA"/>
</dbReference>
<sequence>MTHPKRGLPGALDAPDVAQDIARIPQADRVKLAILLVRDVEDGRCIGPLSRLAEEATAASGRILRRQFEQECG</sequence>
<proteinExistence type="predicted"/>
<evidence type="ECO:0000313" key="2">
    <source>
        <dbReference type="Proteomes" id="UP000198440"/>
    </source>
</evidence>
<evidence type="ECO:0000313" key="1">
    <source>
        <dbReference type="EMBL" id="SNS45020.1"/>
    </source>
</evidence>
<name>A0A239EJS6_9RHOB</name>
<accession>A0A239EJS6</accession>
<gene>
    <name evidence="1" type="ORF">SAMN04488078_101575</name>
</gene>